<accession>A0A560H5W5</accession>
<sequence>MQYAVLELAPYRGGGAGVIAAVAAGPADGYGAAMSETTQALEGPAGGCPIRRSAVRVSIATALLLGFGTLVLVAVASVLILGFSTSTRNTAALLTDKVILAMDGMTVRVRAQLDPAQYQAEFLVASIQRGEIDTSDRTRLGQNLRSALAASPQITAVSFLAADGQWTVARRTGPNDAEVMTMPPPPNSDLLMQEMKAAPVARWVDPVWSEDEGTSFLTVRAPVRSKDGKFLGAVLVGVSFADLSGFLGELDSSQGVTAFILFDADHVLAHPALIGRSFNLAGRTPPLPTLSDLGDPVAAAIWQRQPPGRGSASDALGGKLRDLDFRQATVGDVDYVYLLRDLGGYGAQNWTLVMALPQREVDQEIRRVRWFGLGGVAILLVSVALSLILGKTISRQIRGLSHAASSLRDLDFHAVPYLPDSRLRELSDAAAAFNTMLTGLRWFESYVPKALVLRLIRRGDHAGSILSEERDVTVMFTDIKGFSTLAQNMTPAQTASLLNEHFTLLSACIEAEGGTVDKFIGDAVMAFWGAPDDQADHAGRALRAAAAIDHCIRQSHDEAVAQGRPAIRLRVGIHSGPVVVGNIGTSSRINYTIVGDTVNAAARLEALGADLADPAAACIVLASADTVDAAGDCGVPMTDVGEFSLRGRTGQVRVWQLADGEHGPREPVGPTGETVGEARLDPVCPEPPARVPS</sequence>
<evidence type="ECO:0000256" key="1">
    <source>
        <dbReference type="SAM" id="MobiDB-lite"/>
    </source>
</evidence>
<feature type="compositionally biased region" description="Pro residues" evidence="1">
    <location>
        <begin position="684"/>
        <end position="693"/>
    </location>
</feature>
<dbReference type="EMBL" id="VITR01000007">
    <property type="protein sequence ID" value="TWB41668.1"/>
    <property type="molecule type" value="Genomic_DNA"/>
</dbReference>
<dbReference type="InterPro" id="IPR029787">
    <property type="entry name" value="Nucleotide_cyclase"/>
</dbReference>
<dbReference type="CDD" id="cd18773">
    <property type="entry name" value="PDC1_HK_sensor"/>
    <property type="match status" value="1"/>
</dbReference>
<evidence type="ECO:0000313" key="6">
    <source>
        <dbReference type="Proteomes" id="UP000315751"/>
    </source>
</evidence>
<protein>
    <submittedName>
        <fullName evidence="5">Adenylate cyclase</fullName>
    </submittedName>
</protein>
<keyword evidence="2" id="KW-0812">Transmembrane</keyword>
<evidence type="ECO:0000313" key="5">
    <source>
        <dbReference type="EMBL" id="TWB41668.1"/>
    </source>
</evidence>
<organism evidence="5 6">
    <name type="scientific">Nitrospirillum amazonense</name>
    <dbReference type="NCBI Taxonomy" id="28077"/>
    <lineage>
        <taxon>Bacteria</taxon>
        <taxon>Pseudomonadati</taxon>
        <taxon>Pseudomonadota</taxon>
        <taxon>Alphaproteobacteria</taxon>
        <taxon>Rhodospirillales</taxon>
        <taxon>Azospirillaceae</taxon>
        <taxon>Nitrospirillum</taxon>
    </lineage>
</organism>
<evidence type="ECO:0000256" key="2">
    <source>
        <dbReference type="SAM" id="Phobius"/>
    </source>
</evidence>
<dbReference type="Pfam" id="PF00672">
    <property type="entry name" value="HAMP"/>
    <property type="match status" value="1"/>
</dbReference>
<dbReference type="SUPFAM" id="SSF55073">
    <property type="entry name" value="Nucleotide cyclase"/>
    <property type="match status" value="1"/>
</dbReference>
<dbReference type="PANTHER" id="PTHR43081">
    <property type="entry name" value="ADENYLATE CYCLASE, TERMINAL-DIFFERENTIATION SPECIFIC-RELATED"/>
    <property type="match status" value="1"/>
</dbReference>
<dbReference type="GO" id="GO:0009190">
    <property type="term" value="P:cyclic nucleotide biosynthetic process"/>
    <property type="evidence" value="ECO:0007669"/>
    <property type="project" value="InterPro"/>
</dbReference>
<dbReference type="Gene3D" id="3.30.450.20">
    <property type="entry name" value="PAS domain"/>
    <property type="match status" value="1"/>
</dbReference>
<feature type="transmembrane region" description="Helical" evidence="2">
    <location>
        <begin position="59"/>
        <end position="83"/>
    </location>
</feature>
<reference evidence="5 6" key="1">
    <citation type="submission" date="2019-06" db="EMBL/GenBank/DDBJ databases">
        <title>Genomic Encyclopedia of Type Strains, Phase IV (KMG-V): Genome sequencing to study the core and pangenomes of soil and plant-associated prokaryotes.</title>
        <authorList>
            <person name="Whitman W."/>
        </authorList>
    </citation>
    <scope>NUCLEOTIDE SEQUENCE [LARGE SCALE GENOMIC DNA]</scope>
    <source>
        <strain evidence="5 6">BR 11622</strain>
    </source>
</reference>
<dbReference type="Gene3D" id="6.10.340.10">
    <property type="match status" value="1"/>
</dbReference>
<dbReference type="Gene3D" id="3.30.70.1230">
    <property type="entry name" value="Nucleotide cyclase"/>
    <property type="match status" value="1"/>
</dbReference>
<keyword evidence="2" id="KW-1133">Transmembrane helix</keyword>
<dbReference type="PROSITE" id="PS50125">
    <property type="entry name" value="GUANYLATE_CYCLASE_2"/>
    <property type="match status" value="1"/>
</dbReference>
<feature type="domain" description="HAMP" evidence="4">
    <location>
        <begin position="391"/>
        <end position="445"/>
    </location>
</feature>
<keyword evidence="6" id="KW-1185">Reference proteome</keyword>
<evidence type="ECO:0000259" key="4">
    <source>
        <dbReference type="PROSITE" id="PS50885"/>
    </source>
</evidence>
<comment type="caution">
    <text evidence="5">The sequence shown here is derived from an EMBL/GenBank/DDBJ whole genome shotgun (WGS) entry which is preliminary data.</text>
</comment>
<dbReference type="InterPro" id="IPR003660">
    <property type="entry name" value="HAMP_dom"/>
</dbReference>
<dbReference type="InterPro" id="IPR050697">
    <property type="entry name" value="Adenylyl/Guanylyl_Cyclase_3/4"/>
</dbReference>
<feature type="transmembrane region" description="Helical" evidence="2">
    <location>
        <begin position="370"/>
        <end position="390"/>
    </location>
</feature>
<dbReference type="Pfam" id="PF00211">
    <property type="entry name" value="Guanylate_cyc"/>
    <property type="match status" value="1"/>
</dbReference>
<dbReference type="InterPro" id="IPR001054">
    <property type="entry name" value="A/G_cyclase"/>
</dbReference>
<keyword evidence="2" id="KW-0472">Membrane</keyword>
<dbReference type="PANTHER" id="PTHR43081:SF1">
    <property type="entry name" value="ADENYLATE CYCLASE, TERMINAL-DIFFERENTIATION SPECIFIC"/>
    <property type="match status" value="1"/>
</dbReference>
<dbReference type="GO" id="GO:0016020">
    <property type="term" value="C:membrane"/>
    <property type="evidence" value="ECO:0007669"/>
    <property type="project" value="InterPro"/>
</dbReference>
<dbReference type="PROSITE" id="PS50885">
    <property type="entry name" value="HAMP"/>
    <property type="match status" value="1"/>
</dbReference>
<dbReference type="CDD" id="cd07302">
    <property type="entry name" value="CHD"/>
    <property type="match status" value="1"/>
</dbReference>
<feature type="domain" description="Guanylate cyclase" evidence="3">
    <location>
        <begin position="473"/>
        <end position="605"/>
    </location>
</feature>
<dbReference type="Proteomes" id="UP000315751">
    <property type="component" value="Unassembled WGS sequence"/>
</dbReference>
<dbReference type="GO" id="GO:0035556">
    <property type="term" value="P:intracellular signal transduction"/>
    <property type="evidence" value="ECO:0007669"/>
    <property type="project" value="InterPro"/>
</dbReference>
<name>A0A560H5W5_9PROT</name>
<gene>
    <name evidence="5" type="ORF">FBZ90_10739</name>
</gene>
<evidence type="ECO:0000259" key="3">
    <source>
        <dbReference type="PROSITE" id="PS50125"/>
    </source>
</evidence>
<dbReference type="SMART" id="SM00044">
    <property type="entry name" value="CYCc"/>
    <property type="match status" value="1"/>
</dbReference>
<dbReference type="AlphaFoldDB" id="A0A560H5W5"/>
<dbReference type="GO" id="GO:0004016">
    <property type="term" value="F:adenylate cyclase activity"/>
    <property type="evidence" value="ECO:0007669"/>
    <property type="project" value="UniProtKB-ARBA"/>
</dbReference>
<proteinExistence type="predicted"/>
<feature type="region of interest" description="Disordered" evidence="1">
    <location>
        <begin position="659"/>
        <end position="693"/>
    </location>
</feature>